<evidence type="ECO:0000256" key="2">
    <source>
        <dbReference type="SAM" id="Phobius"/>
    </source>
</evidence>
<dbReference type="STRING" id="589385.SAMN05421504_102221"/>
<feature type="transmembrane region" description="Helical" evidence="2">
    <location>
        <begin position="35"/>
        <end position="57"/>
    </location>
</feature>
<gene>
    <name evidence="3" type="ORF">SAMN05421504_102221</name>
</gene>
<keyword evidence="2" id="KW-1133">Transmembrane helix</keyword>
<evidence type="ECO:0000256" key="1">
    <source>
        <dbReference type="SAM" id="MobiDB-lite"/>
    </source>
</evidence>
<dbReference type="RefSeq" id="WP_176968548.1">
    <property type="nucleotide sequence ID" value="NZ_FNON01000002.1"/>
</dbReference>
<dbReference type="AlphaFoldDB" id="A0A1H2YQ90"/>
<reference evidence="3 4" key="1">
    <citation type="submission" date="2016-10" db="EMBL/GenBank/DDBJ databases">
        <authorList>
            <person name="de Groot N.N."/>
        </authorList>
    </citation>
    <scope>NUCLEOTIDE SEQUENCE [LARGE SCALE GENOMIC DNA]</scope>
    <source>
        <strain evidence="3 4">CPCC 202699</strain>
    </source>
</reference>
<protein>
    <submittedName>
        <fullName evidence="3">Uncharacterized protein</fullName>
    </submittedName>
</protein>
<dbReference type="EMBL" id="FNON01000002">
    <property type="protein sequence ID" value="SDX07337.1"/>
    <property type="molecule type" value="Genomic_DNA"/>
</dbReference>
<feature type="region of interest" description="Disordered" evidence="1">
    <location>
        <begin position="128"/>
        <end position="218"/>
    </location>
</feature>
<evidence type="ECO:0000313" key="4">
    <source>
        <dbReference type="Proteomes" id="UP000199515"/>
    </source>
</evidence>
<name>A0A1H2YQ90_9PSEU</name>
<evidence type="ECO:0000313" key="3">
    <source>
        <dbReference type="EMBL" id="SDX07337.1"/>
    </source>
</evidence>
<accession>A0A1H2YQ90</accession>
<feature type="transmembrane region" description="Helical" evidence="2">
    <location>
        <begin position="12"/>
        <end position="29"/>
    </location>
</feature>
<feature type="compositionally biased region" description="Low complexity" evidence="1">
    <location>
        <begin position="196"/>
        <end position="218"/>
    </location>
</feature>
<keyword evidence="2" id="KW-0472">Membrane</keyword>
<feature type="compositionally biased region" description="Basic and acidic residues" evidence="1">
    <location>
        <begin position="147"/>
        <end position="160"/>
    </location>
</feature>
<keyword evidence="2" id="KW-0812">Transmembrane</keyword>
<keyword evidence="4" id="KW-1185">Reference proteome</keyword>
<sequence>MAEEKTEKQGTKLVQVLAAALAAVTAAFLGSTLGVAGTVVGAALASVVTTVGGEIYLRSLDRTRQLAATRFRAPSDVSNVSDQETVQFSPPDSAVSEKPAWRRRLPLILGVSAIAFVVALVAITGVEGATGKTFGGGNGTTIGKIVGGDRAKPGEDKHTETPSTPPSTPVTTTVTAPPSTTTPPPPTTSSSPPPTTSSSPSSSSPATTPSAPSSTPTP</sequence>
<feature type="compositionally biased region" description="Low complexity" evidence="1">
    <location>
        <begin position="169"/>
        <end position="179"/>
    </location>
</feature>
<dbReference type="Proteomes" id="UP000199515">
    <property type="component" value="Unassembled WGS sequence"/>
</dbReference>
<proteinExistence type="predicted"/>
<feature type="transmembrane region" description="Helical" evidence="2">
    <location>
        <begin position="105"/>
        <end position="126"/>
    </location>
</feature>
<feature type="compositionally biased region" description="Pro residues" evidence="1">
    <location>
        <begin position="180"/>
        <end position="195"/>
    </location>
</feature>
<organism evidence="3 4">
    <name type="scientific">Amycolatopsis xylanica</name>
    <dbReference type="NCBI Taxonomy" id="589385"/>
    <lineage>
        <taxon>Bacteria</taxon>
        <taxon>Bacillati</taxon>
        <taxon>Actinomycetota</taxon>
        <taxon>Actinomycetes</taxon>
        <taxon>Pseudonocardiales</taxon>
        <taxon>Pseudonocardiaceae</taxon>
        <taxon>Amycolatopsis</taxon>
    </lineage>
</organism>
<dbReference type="PRINTS" id="PR01217">
    <property type="entry name" value="PRICHEXTENSN"/>
</dbReference>